<evidence type="ECO:0000313" key="3">
    <source>
        <dbReference type="Proteomes" id="UP000324800"/>
    </source>
</evidence>
<organism evidence="2 3">
    <name type="scientific">Streblomastix strix</name>
    <dbReference type="NCBI Taxonomy" id="222440"/>
    <lineage>
        <taxon>Eukaryota</taxon>
        <taxon>Metamonada</taxon>
        <taxon>Preaxostyla</taxon>
        <taxon>Oxymonadida</taxon>
        <taxon>Streblomastigidae</taxon>
        <taxon>Streblomastix</taxon>
    </lineage>
</organism>
<sequence length="85" mass="10051">QIKKINTLDVDQLRLEISFIMTVFKEIDNLSKEEETWMTEAEKWSHIQDTNSSFKITRFERRSSSSAHGVTGSQGWEWGKDWSRQ</sequence>
<feature type="non-terminal residue" evidence="2">
    <location>
        <position position="1"/>
    </location>
</feature>
<dbReference type="AlphaFoldDB" id="A0A5J4TI56"/>
<evidence type="ECO:0000256" key="1">
    <source>
        <dbReference type="SAM" id="MobiDB-lite"/>
    </source>
</evidence>
<gene>
    <name evidence="2" type="ORF">EZS28_046546</name>
</gene>
<evidence type="ECO:0000313" key="2">
    <source>
        <dbReference type="EMBL" id="KAA6357927.1"/>
    </source>
</evidence>
<name>A0A5J4TI56_9EUKA</name>
<protein>
    <submittedName>
        <fullName evidence="2">Uncharacterized protein</fullName>
    </submittedName>
</protein>
<proteinExistence type="predicted"/>
<dbReference type="Proteomes" id="UP000324800">
    <property type="component" value="Unassembled WGS sequence"/>
</dbReference>
<reference evidence="2 3" key="1">
    <citation type="submission" date="2019-03" db="EMBL/GenBank/DDBJ databases">
        <title>Single cell metagenomics reveals metabolic interactions within the superorganism composed of flagellate Streblomastix strix and complex community of Bacteroidetes bacteria on its surface.</title>
        <authorList>
            <person name="Treitli S.C."/>
            <person name="Kolisko M."/>
            <person name="Husnik F."/>
            <person name="Keeling P."/>
            <person name="Hampl V."/>
        </authorList>
    </citation>
    <scope>NUCLEOTIDE SEQUENCE [LARGE SCALE GENOMIC DNA]</scope>
    <source>
        <strain evidence="2">ST1C</strain>
    </source>
</reference>
<comment type="caution">
    <text evidence="2">The sequence shown here is derived from an EMBL/GenBank/DDBJ whole genome shotgun (WGS) entry which is preliminary data.</text>
</comment>
<dbReference type="EMBL" id="SNRW01030640">
    <property type="protein sequence ID" value="KAA6357927.1"/>
    <property type="molecule type" value="Genomic_DNA"/>
</dbReference>
<feature type="compositionally biased region" description="Polar residues" evidence="1">
    <location>
        <begin position="64"/>
        <end position="74"/>
    </location>
</feature>
<accession>A0A5J4TI56</accession>
<feature type="region of interest" description="Disordered" evidence="1">
    <location>
        <begin position="63"/>
        <end position="85"/>
    </location>
</feature>